<dbReference type="RefSeq" id="WP_091540318.1">
    <property type="nucleotide sequence ID" value="NZ_FMUS01000004.1"/>
</dbReference>
<dbReference type="GO" id="GO:0044208">
    <property type="term" value="P:'de novo' AMP biosynthetic process"/>
    <property type="evidence" value="ECO:0007669"/>
    <property type="project" value="UniProtKB-UniPathway"/>
</dbReference>
<evidence type="ECO:0000256" key="3">
    <source>
        <dbReference type="ARBA" id="ARBA00023239"/>
    </source>
</evidence>
<dbReference type="STRING" id="1120976.SAMN03080606_00838"/>
<dbReference type="Gene3D" id="1.20.200.10">
    <property type="entry name" value="Fumarase/aspartase (Central domain)"/>
    <property type="match status" value="1"/>
</dbReference>
<proteinExistence type="inferred from homology"/>
<gene>
    <name evidence="7" type="ORF">SAMN03080606_00838</name>
</gene>
<dbReference type="PANTHER" id="PTHR43172">
    <property type="entry name" value="ADENYLOSUCCINATE LYASE"/>
    <property type="match status" value="1"/>
</dbReference>
<dbReference type="FunFam" id="1.10.275.60:FF:000001">
    <property type="entry name" value="Adenylosuccinate lyase"/>
    <property type="match status" value="1"/>
</dbReference>
<dbReference type="AlphaFoldDB" id="A0A1G5D9R3"/>
<dbReference type="NCBIfam" id="TIGR00928">
    <property type="entry name" value="purB"/>
    <property type="match status" value="1"/>
</dbReference>
<sequence length="477" mass="54672">MSRSTYQNPLIERYSSKEMSYIFSSDKKFTTWRRLWVALAEAEKDLGLPITNEQIEELKANQDNINYDVAIKREKETRHDVMSHVYAFGQQCPKAKGIIHLGATSAFVGDNTDIIVMKEALQIIKVKMINLFNVLAKFCDEYKNLPALGFTHFQPAQLTTLGKRGTLWLHDLLMDFENLEYQIDRMKLRGVKGTTGTQASFYSLFDNDDEKVELLDKRLAEKMGFKATFPVTGQTYSRKLDFEVLSILSGIAQSLHKMTNDLRLLQSLKEVEEPFEKSQIGSSAMAYKRNPMRSERIASLARYVIAGCQNTAMTASTQWFERTLDDSANRRIIIPEAFLATDAILNIAINVCDGLVVYDKMIQRHIDLELPFMVTENILMEAVKRGGDRQELHERIRTHSMEAAKKVKQDGEENDLINRILADTDFNLSKEQLNQLLDSKKFVGRAPQQVTRFLNEFIYPILEDNKALIGLEVDLWV</sequence>
<dbReference type="InterPro" id="IPR000362">
    <property type="entry name" value="Fumarate_lyase_fam"/>
</dbReference>
<keyword evidence="8" id="KW-1185">Reference proteome</keyword>
<dbReference type="InterPro" id="IPR008948">
    <property type="entry name" value="L-Aspartase-like"/>
</dbReference>
<comment type="pathway">
    <text evidence="5">Purine metabolism; AMP biosynthesis via de novo pathway; AMP from IMP: step 2/2.</text>
</comment>
<evidence type="ECO:0000256" key="5">
    <source>
        <dbReference type="RuleBase" id="RU361172"/>
    </source>
</evidence>
<evidence type="ECO:0000313" key="8">
    <source>
        <dbReference type="Proteomes" id="UP000198636"/>
    </source>
</evidence>
<comment type="catalytic activity">
    <reaction evidence="5">
        <text>N(6)-(1,2-dicarboxyethyl)-AMP = fumarate + AMP</text>
        <dbReference type="Rhea" id="RHEA:16853"/>
        <dbReference type="ChEBI" id="CHEBI:29806"/>
        <dbReference type="ChEBI" id="CHEBI:57567"/>
        <dbReference type="ChEBI" id="CHEBI:456215"/>
        <dbReference type="EC" id="4.3.2.2"/>
    </reaction>
</comment>
<dbReference type="InterPro" id="IPR004769">
    <property type="entry name" value="Pur_lyase"/>
</dbReference>
<keyword evidence="2 5" id="KW-0658">Purine biosynthesis</keyword>
<dbReference type="SUPFAM" id="SSF48557">
    <property type="entry name" value="L-aspartase-like"/>
    <property type="match status" value="1"/>
</dbReference>
<dbReference type="Pfam" id="PF10397">
    <property type="entry name" value="ADSL_C"/>
    <property type="match status" value="1"/>
</dbReference>
<evidence type="ECO:0000256" key="2">
    <source>
        <dbReference type="ARBA" id="ARBA00022755"/>
    </source>
</evidence>
<dbReference type="GO" id="GO:0008652">
    <property type="term" value="P:amino acid biosynthetic process"/>
    <property type="evidence" value="ECO:0007669"/>
    <property type="project" value="UniProtKB-KW"/>
</dbReference>
<dbReference type="GO" id="GO:0005829">
    <property type="term" value="C:cytosol"/>
    <property type="evidence" value="ECO:0007669"/>
    <property type="project" value="TreeGrafter"/>
</dbReference>
<comment type="pathway">
    <text evidence="5">Purine metabolism; IMP biosynthesis via de novo pathway; 5-amino-1-(5-phospho-D-ribosyl)imidazole-4-carboxamide from 5-amino-1-(5-phospho-D-ribosyl)imidazole-4-carboxylate: step 2/2.</text>
</comment>
<dbReference type="UniPathway" id="UPA00075">
    <property type="reaction ID" value="UER00336"/>
</dbReference>
<dbReference type="PANTHER" id="PTHR43172:SF1">
    <property type="entry name" value="ADENYLOSUCCINATE LYASE"/>
    <property type="match status" value="1"/>
</dbReference>
<dbReference type="Proteomes" id="UP000198636">
    <property type="component" value="Unassembled WGS sequence"/>
</dbReference>
<dbReference type="CDD" id="cd03302">
    <property type="entry name" value="Adenylsuccinate_lyase_2"/>
    <property type="match status" value="1"/>
</dbReference>
<dbReference type="GO" id="GO:0070626">
    <property type="term" value="F:(S)-2-(5-amino-1-(5-phospho-D-ribosyl)imidazole-4-carboxamido) succinate lyase (fumarate-forming) activity"/>
    <property type="evidence" value="ECO:0007669"/>
    <property type="project" value="TreeGrafter"/>
</dbReference>
<dbReference type="PROSITE" id="PS00163">
    <property type="entry name" value="FUMARATE_LYASES"/>
    <property type="match status" value="1"/>
</dbReference>
<evidence type="ECO:0000256" key="1">
    <source>
        <dbReference type="ARBA" id="ARBA00022605"/>
    </source>
</evidence>
<keyword evidence="1" id="KW-0028">Amino-acid biosynthesis</keyword>
<dbReference type="Gene3D" id="1.10.40.30">
    <property type="entry name" value="Fumarase/aspartase (C-terminal domain)"/>
    <property type="match status" value="1"/>
</dbReference>
<dbReference type="OrthoDB" id="9768878at2"/>
<dbReference type="GO" id="GO:0004018">
    <property type="term" value="F:N6-(1,2-dicarboxyethyl)AMP AMP-lyase (fumarate-forming) activity"/>
    <property type="evidence" value="ECO:0007669"/>
    <property type="project" value="UniProtKB-UniRule"/>
</dbReference>
<dbReference type="PRINTS" id="PR00149">
    <property type="entry name" value="FUMRATELYASE"/>
</dbReference>
<keyword evidence="3 5" id="KW-0456">Lyase</keyword>
<evidence type="ECO:0000313" key="7">
    <source>
        <dbReference type="EMBL" id="SCY11297.1"/>
    </source>
</evidence>
<dbReference type="InterPro" id="IPR019468">
    <property type="entry name" value="AdenyloSucc_lyase_C"/>
</dbReference>
<dbReference type="SMART" id="SM00998">
    <property type="entry name" value="ADSL_C"/>
    <property type="match status" value="1"/>
</dbReference>
<dbReference type="EMBL" id="FMUS01000004">
    <property type="protein sequence ID" value="SCY11297.1"/>
    <property type="molecule type" value="Genomic_DNA"/>
</dbReference>
<dbReference type="Gene3D" id="1.10.275.60">
    <property type="match status" value="1"/>
</dbReference>
<dbReference type="UniPathway" id="UPA00074">
    <property type="reaction ID" value="UER00132"/>
</dbReference>
<dbReference type="GO" id="GO:0006189">
    <property type="term" value="P:'de novo' IMP biosynthetic process"/>
    <property type="evidence" value="ECO:0007669"/>
    <property type="project" value="UniProtKB-UniPathway"/>
</dbReference>
<organism evidence="7 8">
    <name type="scientific">Alkaliphilus peptidifermentans DSM 18978</name>
    <dbReference type="NCBI Taxonomy" id="1120976"/>
    <lineage>
        <taxon>Bacteria</taxon>
        <taxon>Bacillati</taxon>
        <taxon>Bacillota</taxon>
        <taxon>Clostridia</taxon>
        <taxon>Peptostreptococcales</taxon>
        <taxon>Natronincolaceae</taxon>
        <taxon>Alkaliphilus</taxon>
    </lineage>
</organism>
<comment type="similarity">
    <text evidence="5">Belongs to the lyase 1 family. Adenylosuccinate lyase subfamily.</text>
</comment>
<dbReference type="InterPro" id="IPR020557">
    <property type="entry name" value="Fumarate_lyase_CS"/>
</dbReference>
<evidence type="ECO:0000256" key="4">
    <source>
        <dbReference type="NCBIfam" id="TIGR00928"/>
    </source>
</evidence>
<evidence type="ECO:0000259" key="6">
    <source>
        <dbReference type="SMART" id="SM00998"/>
    </source>
</evidence>
<dbReference type="EC" id="4.3.2.2" evidence="4 5"/>
<comment type="catalytic activity">
    <reaction evidence="5">
        <text>(2S)-2-[5-amino-1-(5-phospho-beta-D-ribosyl)imidazole-4-carboxamido]succinate = 5-amino-1-(5-phospho-beta-D-ribosyl)imidazole-4-carboxamide + fumarate</text>
        <dbReference type="Rhea" id="RHEA:23920"/>
        <dbReference type="ChEBI" id="CHEBI:29806"/>
        <dbReference type="ChEBI" id="CHEBI:58443"/>
        <dbReference type="ChEBI" id="CHEBI:58475"/>
        <dbReference type="EC" id="4.3.2.2"/>
    </reaction>
</comment>
<accession>A0A1G5D9R3</accession>
<name>A0A1G5D9R3_9FIRM</name>
<feature type="domain" description="Adenylosuccinate lyase C-terminal" evidence="6">
    <location>
        <begin position="370"/>
        <end position="454"/>
    </location>
</feature>
<dbReference type="Pfam" id="PF00206">
    <property type="entry name" value="Lyase_1"/>
    <property type="match status" value="1"/>
</dbReference>
<dbReference type="InterPro" id="IPR022761">
    <property type="entry name" value="Fumarate_lyase_N"/>
</dbReference>
<reference evidence="7 8" key="1">
    <citation type="submission" date="2016-10" db="EMBL/GenBank/DDBJ databases">
        <authorList>
            <person name="de Groot N.N."/>
        </authorList>
    </citation>
    <scope>NUCLEOTIDE SEQUENCE [LARGE SCALE GENOMIC DNA]</scope>
    <source>
        <strain evidence="7 8">DSM 18978</strain>
    </source>
</reference>
<protein>
    <recommendedName>
        <fullName evidence="4 5">Adenylosuccinate lyase</fullName>
        <shortName evidence="5">ASL</shortName>
        <ecNumber evidence="4 5">4.3.2.2</ecNumber>
    </recommendedName>
    <alternativeName>
        <fullName evidence="5">Adenylosuccinase</fullName>
    </alternativeName>
</protein>